<dbReference type="NCBIfam" id="TIGR00045">
    <property type="entry name" value="glycerate kinase"/>
    <property type="match status" value="1"/>
</dbReference>
<dbReference type="InterPro" id="IPR018197">
    <property type="entry name" value="Glycerate_kinase_RE-like"/>
</dbReference>
<reference evidence="5 6" key="1">
    <citation type="submission" date="2017-05" db="EMBL/GenBank/DDBJ databases">
        <title>Vagococcus spp. assemblies.</title>
        <authorList>
            <person name="Gulvik C.A."/>
        </authorList>
    </citation>
    <scope>NUCLEOTIDE SEQUENCE [LARGE SCALE GENOMIC DNA]</scope>
    <source>
        <strain evidence="5 6">DSM 24756</strain>
    </source>
</reference>
<proteinExistence type="inferred from homology"/>
<organism evidence="5 6">
    <name type="scientific">Vagococcus entomophilus</name>
    <dbReference type="NCBI Taxonomy" id="1160095"/>
    <lineage>
        <taxon>Bacteria</taxon>
        <taxon>Bacillati</taxon>
        <taxon>Bacillota</taxon>
        <taxon>Bacilli</taxon>
        <taxon>Lactobacillales</taxon>
        <taxon>Enterococcaceae</taxon>
        <taxon>Vagococcus</taxon>
    </lineage>
</organism>
<evidence type="ECO:0000256" key="4">
    <source>
        <dbReference type="PIRNR" id="PIRNR006078"/>
    </source>
</evidence>
<dbReference type="Pfam" id="PF02595">
    <property type="entry name" value="Gly_kinase"/>
    <property type="match status" value="1"/>
</dbReference>
<dbReference type="OrthoDB" id="9774290at2"/>
<dbReference type="PANTHER" id="PTHR21599:SF0">
    <property type="entry name" value="GLYCERATE KINASE"/>
    <property type="match status" value="1"/>
</dbReference>
<comment type="caution">
    <text evidence="5">The sequence shown here is derived from an EMBL/GenBank/DDBJ whole genome shotgun (WGS) entry which is preliminary data.</text>
</comment>
<sequence length="382" mass="40404">MNVVVAIDSFKGSATSLELNQAVKEAIEADFSQVECVCIPIADGGEGSLEAIYTANGGHFQSCSTVDLLGRNCKTEYLITLKENKKIAIIESAKVVGLDLIHPCEETLCQASTYGLGLVVKDALEKRVNQIILTLGGSGTSDGGLGFLQALGADTGDTARTGNPLLVAKKLDLARVKQQFAQINLIAAADVTNVYYGSNGAAKVFGMQKGGSPEILEKLDAKAQRIATYLQEHDQIVLNQVAGSGAAGGLGGAIVALGGELQSGFELISQFTNLEQMVSKADLVFTGEGSIDSQTENGKVPFGIAQLTQKFAVPVVVLCGRYTAIKPQLAANFQGIFCIQSAPISLEEALKKENTLLNIANTAKNILKLFLFSKQSNLEKEW</sequence>
<evidence type="ECO:0000256" key="2">
    <source>
        <dbReference type="ARBA" id="ARBA00022679"/>
    </source>
</evidence>
<dbReference type="RefSeq" id="WP_126825430.1">
    <property type="nucleotide sequence ID" value="NZ_JBHLWU010000002.1"/>
</dbReference>
<evidence type="ECO:0000313" key="6">
    <source>
        <dbReference type="Proteomes" id="UP000288669"/>
    </source>
</evidence>
<dbReference type="SUPFAM" id="SSF110738">
    <property type="entry name" value="Glycerate kinase I"/>
    <property type="match status" value="1"/>
</dbReference>
<dbReference type="GO" id="GO:0031388">
    <property type="term" value="P:organic acid phosphorylation"/>
    <property type="evidence" value="ECO:0007669"/>
    <property type="project" value="UniProtKB-UniRule"/>
</dbReference>
<dbReference type="InterPro" id="IPR004381">
    <property type="entry name" value="Glycerate_kinase"/>
</dbReference>
<keyword evidence="6" id="KW-1185">Reference proteome</keyword>
<protein>
    <recommendedName>
        <fullName evidence="7">Glycerate kinase</fullName>
    </recommendedName>
</protein>
<keyword evidence="2 4" id="KW-0808">Transferase</keyword>
<dbReference type="InterPro" id="IPR036129">
    <property type="entry name" value="Glycerate_kinase_sf"/>
</dbReference>
<dbReference type="GO" id="GO:0008887">
    <property type="term" value="F:glycerate kinase activity"/>
    <property type="evidence" value="ECO:0007669"/>
    <property type="project" value="UniProtKB-UniRule"/>
</dbReference>
<dbReference type="PANTHER" id="PTHR21599">
    <property type="entry name" value="GLYCERATE KINASE"/>
    <property type="match status" value="1"/>
</dbReference>
<dbReference type="InterPro" id="IPR018193">
    <property type="entry name" value="Glyc_kinase_flavodox-like_fold"/>
</dbReference>
<comment type="similarity">
    <text evidence="1 4">Belongs to the glycerate kinase type-1 family.</text>
</comment>
<gene>
    <name evidence="5" type="ORF">CBF30_08990</name>
</gene>
<evidence type="ECO:0000313" key="5">
    <source>
        <dbReference type="EMBL" id="RSU07373.1"/>
    </source>
</evidence>
<dbReference type="Gene3D" id="3.40.50.10350">
    <property type="entry name" value="Glycerate kinase, domain 1"/>
    <property type="match status" value="1"/>
</dbReference>
<evidence type="ECO:0000256" key="1">
    <source>
        <dbReference type="ARBA" id="ARBA00006284"/>
    </source>
</evidence>
<evidence type="ECO:0008006" key="7">
    <source>
        <dbReference type="Google" id="ProtNLM"/>
    </source>
</evidence>
<name>A0A430AHM3_9ENTE</name>
<dbReference type="EMBL" id="NGJZ01000002">
    <property type="protein sequence ID" value="RSU07373.1"/>
    <property type="molecule type" value="Genomic_DNA"/>
</dbReference>
<evidence type="ECO:0000256" key="3">
    <source>
        <dbReference type="ARBA" id="ARBA00022777"/>
    </source>
</evidence>
<dbReference type="Gene3D" id="3.90.1510.10">
    <property type="entry name" value="Glycerate kinase, domain 2"/>
    <property type="match status" value="1"/>
</dbReference>
<dbReference type="PIRSF" id="PIRSF006078">
    <property type="entry name" value="GlxK"/>
    <property type="match status" value="1"/>
</dbReference>
<dbReference type="AlphaFoldDB" id="A0A430AHM3"/>
<keyword evidence="3 4" id="KW-0418">Kinase</keyword>
<dbReference type="Proteomes" id="UP000288669">
    <property type="component" value="Unassembled WGS sequence"/>
</dbReference>
<accession>A0A430AHM3</accession>